<evidence type="ECO:0000256" key="6">
    <source>
        <dbReference type="ARBA" id="ARBA00022989"/>
    </source>
</evidence>
<evidence type="ECO:0000256" key="2">
    <source>
        <dbReference type="ARBA" id="ARBA00007783"/>
    </source>
</evidence>
<dbReference type="InterPro" id="IPR000412">
    <property type="entry name" value="ABC_2_transport"/>
</dbReference>
<evidence type="ECO:0000259" key="10">
    <source>
        <dbReference type="Pfam" id="PF01061"/>
    </source>
</evidence>
<evidence type="ECO:0000256" key="7">
    <source>
        <dbReference type="ARBA" id="ARBA00023136"/>
    </source>
</evidence>
<evidence type="ECO:0000313" key="11">
    <source>
        <dbReference type="EMBL" id="MBS2966049.1"/>
    </source>
</evidence>
<dbReference type="GO" id="GO:0043190">
    <property type="term" value="C:ATP-binding cassette (ABC) transporter complex"/>
    <property type="evidence" value="ECO:0007669"/>
    <property type="project" value="InterPro"/>
</dbReference>
<evidence type="ECO:0000256" key="3">
    <source>
        <dbReference type="ARBA" id="ARBA00022448"/>
    </source>
</evidence>
<dbReference type="Proteomes" id="UP000677913">
    <property type="component" value="Unassembled WGS sequence"/>
</dbReference>
<dbReference type="Pfam" id="PF01061">
    <property type="entry name" value="ABC2_membrane"/>
    <property type="match status" value="1"/>
</dbReference>
<evidence type="ECO:0000256" key="4">
    <source>
        <dbReference type="ARBA" id="ARBA00022475"/>
    </source>
</evidence>
<dbReference type="GO" id="GO:0015920">
    <property type="term" value="P:lipopolysaccharide transport"/>
    <property type="evidence" value="ECO:0007669"/>
    <property type="project" value="TreeGrafter"/>
</dbReference>
<dbReference type="AlphaFoldDB" id="A0A8J7WVQ3"/>
<dbReference type="GO" id="GO:0140359">
    <property type="term" value="F:ABC-type transporter activity"/>
    <property type="evidence" value="ECO:0007669"/>
    <property type="project" value="InterPro"/>
</dbReference>
<proteinExistence type="inferred from homology"/>
<dbReference type="PANTHER" id="PTHR30413:SF8">
    <property type="entry name" value="TRANSPORT PERMEASE PROTEIN"/>
    <property type="match status" value="1"/>
</dbReference>
<dbReference type="EMBL" id="JAGSXH010000117">
    <property type="protein sequence ID" value="MBS2966049.1"/>
    <property type="molecule type" value="Genomic_DNA"/>
</dbReference>
<evidence type="ECO:0000256" key="8">
    <source>
        <dbReference type="ARBA" id="ARBA00023251"/>
    </source>
</evidence>
<reference evidence="11" key="1">
    <citation type="submission" date="2021-04" db="EMBL/GenBank/DDBJ databases">
        <title>Genome based classification of Actinospica acidithermotolerans sp. nov., an actinobacterium isolated from an Indonesian hot spring.</title>
        <authorList>
            <person name="Kusuma A.B."/>
            <person name="Putra K.E."/>
            <person name="Nafisah S."/>
            <person name="Loh J."/>
            <person name="Nouioui I."/>
            <person name="Goodfellow M."/>
        </authorList>
    </citation>
    <scope>NUCLEOTIDE SEQUENCE</scope>
    <source>
        <strain evidence="11">DSM 45618</strain>
    </source>
</reference>
<evidence type="ECO:0000256" key="9">
    <source>
        <dbReference type="SAM" id="Phobius"/>
    </source>
</evidence>
<organism evidence="11 12">
    <name type="scientific">Actinocrinis puniceicyclus</name>
    <dbReference type="NCBI Taxonomy" id="977794"/>
    <lineage>
        <taxon>Bacteria</taxon>
        <taxon>Bacillati</taxon>
        <taxon>Actinomycetota</taxon>
        <taxon>Actinomycetes</taxon>
        <taxon>Catenulisporales</taxon>
        <taxon>Actinospicaceae</taxon>
        <taxon>Actinocrinis</taxon>
    </lineage>
</organism>
<dbReference type="PANTHER" id="PTHR30413">
    <property type="entry name" value="INNER MEMBRANE TRANSPORT PERMEASE"/>
    <property type="match status" value="1"/>
</dbReference>
<protein>
    <submittedName>
        <fullName evidence="11">ABC transporter permease</fullName>
    </submittedName>
</protein>
<dbReference type="RefSeq" id="WP_211470743.1">
    <property type="nucleotide sequence ID" value="NZ_JAGSXH010000117.1"/>
</dbReference>
<feature type="transmembrane region" description="Helical" evidence="9">
    <location>
        <begin position="206"/>
        <end position="222"/>
    </location>
</feature>
<keyword evidence="3" id="KW-0813">Transport</keyword>
<feature type="domain" description="ABC-2 type transporter transmembrane" evidence="10">
    <location>
        <begin position="63"/>
        <end position="247"/>
    </location>
</feature>
<feature type="transmembrane region" description="Helical" evidence="9">
    <location>
        <begin position="262"/>
        <end position="284"/>
    </location>
</feature>
<feature type="transmembrane region" description="Helical" evidence="9">
    <location>
        <begin position="60"/>
        <end position="83"/>
    </location>
</feature>
<feature type="transmembrane region" description="Helical" evidence="9">
    <location>
        <begin position="172"/>
        <end position="194"/>
    </location>
</feature>
<comment type="caution">
    <text evidence="11">The sequence shown here is derived from an EMBL/GenBank/DDBJ whole genome shotgun (WGS) entry which is preliminary data.</text>
</comment>
<feature type="transmembrane region" description="Helical" evidence="9">
    <location>
        <begin position="136"/>
        <end position="160"/>
    </location>
</feature>
<name>A0A8J7WVQ3_9ACTN</name>
<keyword evidence="7 9" id="KW-0472">Membrane</keyword>
<dbReference type="GO" id="GO:0046677">
    <property type="term" value="P:response to antibiotic"/>
    <property type="evidence" value="ECO:0007669"/>
    <property type="project" value="UniProtKB-KW"/>
</dbReference>
<sequence length="294" mass="33027">MLDTQAAAPRTVSAQAPPEHHVFRSRRSGVPRLRTYLPELWARREFVYELARCTLRAQNYLNAFGQLWLVLNPLLMGAVYYVLVDILSNGKHSGNYFSVLLAGLFLYTFFSSILSQSAGSIIGSSRLILNSRLPRLVLPITQIVIAFMRFMPCMIVFLAVHTLQGLPWGLDVFYALPAFIEVTLFGAGLGFICATLQVYFRDFSNFLPYVTRIWLFLSPVLWELQVQLAKHDLKSHVIALNPLSPMIGAWGDALVYNIAPPAAWLAEGAGWAVAAFVCGVLVFVRREREFSVRL</sequence>
<feature type="transmembrane region" description="Helical" evidence="9">
    <location>
        <begin position="95"/>
        <end position="115"/>
    </location>
</feature>
<accession>A0A8J7WVQ3</accession>
<gene>
    <name evidence="11" type="ORF">KGA66_23595</name>
</gene>
<dbReference type="InterPro" id="IPR013525">
    <property type="entry name" value="ABC2_TM"/>
</dbReference>
<keyword evidence="5 9" id="KW-0812">Transmembrane</keyword>
<evidence type="ECO:0000256" key="5">
    <source>
        <dbReference type="ARBA" id="ARBA00022692"/>
    </source>
</evidence>
<keyword evidence="4" id="KW-1003">Cell membrane</keyword>
<evidence type="ECO:0000313" key="12">
    <source>
        <dbReference type="Proteomes" id="UP000677913"/>
    </source>
</evidence>
<keyword evidence="6 9" id="KW-1133">Transmembrane helix</keyword>
<comment type="subcellular location">
    <subcellularLocation>
        <location evidence="1">Cell inner membrane</location>
        <topology evidence="1">Multi-pass membrane protein</topology>
    </subcellularLocation>
</comment>
<keyword evidence="8" id="KW-0046">Antibiotic resistance</keyword>
<dbReference type="PRINTS" id="PR00164">
    <property type="entry name" value="ABC2TRNSPORT"/>
</dbReference>
<evidence type="ECO:0000256" key="1">
    <source>
        <dbReference type="ARBA" id="ARBA00004429"/>
    </source>
</evidence>
<keyword evidence="12" id="KW-1185">Reference proteome</keyword>
<comment type="similarity">
    <text evidence="2">Belongs to the ABC-2 integral membrane protein family.</text>
</comment>